<dbReference type="Proteomes" id="UP000197138">
    <property type="component" value="Unassembled WGS sequence"/>
</dbReference>
<accession>A0A218W5R8</accession>
<gene>
    <name evidence="2" type="ORF">CDL15_Pgr024715</name>
</gene>
<evidence type="ECO:0000256" key="1">
    <source>
        <dbReference type="SAM" id="MobiDB-lite"/>
    </source>
</evidence>
<feature type="compositionally biased region" description="Basic and acidic residues" evidence="1">
    <location>
        <begin position="60"/>
        <end position="72"/>
    </location>
</feature>
<feature type="region of interest" description="Disordered" evidence="1">
    <location>
        <begin position="60"/>
        <end position="80"/>
    </location>
</feature>
<protein>
    <submittedName>
        <fullName evidence="2">Uncharacterized protein</fullName>
    </submittedName>
</protein>
<sequence>MVISNHHCELQKKQLRSKHDQERTGVAVFRRDRSMVIDEGDSPKPCPSTLLSALFLSFPEKTERERERERAPVHKGRLAT</sequence>
<dbReference type="EMBL" id="MTKT01005379">
    <property type="protein sequence ID" value="OWM67630.1"/>
    <property type="molecule type" value="Genomic_DNA"/>
</dbReference>
<organism evidence="2 3">
    <name type="scientific">Punica granatum</name>
    <name type="common">Pomegranate</name>
    <dbReference type="NCBI Taxonomy" id="22663"/>
    <lineage>
        <taxon>Eukaryota</taxon>
        <taxon>Viridiplantae</taxon>
        <taxon>Streptophyta</taxon>
        <taxon>Embryophyta</taxon>
        <taxon>Tracheophyta</taxon>
        <taxon>Spermatophyta</taxon>
        <taxon>Magnoliopsida</taxon>
        <taxon>eudicotyledons</taxon>
        <taxon>Gunneridae</taxon>
        <taxon>Pentapetalae</taxon>
        <taxon>rosids</taxon>
        <taxon>malvids</taxon>
        <taxon>Myrtales</taxon>
        <taxon>Lythraceae</taxon>
        <taxon>Punica</taxon>
    </lineage>
</organism>
<feature type="region of interest" description="Disordered" evidence="1">
    <location>
        <begin position="1"/>
        <end position="24"/>
    </location>
</feature>
<proteinExistence type="predicted"/>
<comment type="caution">
    <text evidence="2">The sequence shown here is derived from an EMBL/GenBank/DDBJ whole genome shotgun (WGS) entry which is preliminary data.</text>
</comment>
<evidence type="ECO:0000313" key="3">
    <source>
        <dbReference type="Proteomes" id="UP000197138"/>
    </source>
</evidence>
<name>A0A218W5R8_PUNGR</name>
<dbReference type="AlphaFoldDB" id="A0A218W5R8"/>
<reference evidence="3" key="1">
    <citation type="journal article" date="2017" name="Plant J.">
        <title>The pomegranate (Punica granatum L.) genome and the genomics of punicalagin biosynthesis.</title>
        <authorList>
            <person name="Qin G."/>
            <person name="Xu C."/>
            <person name="Ming R."/>
            <person name="Tang H."/>
            <person name="Guyot R."/>
            <person name="Kramer E.M."/>
            <person name="Hu Y."/>
            <person name="Yi X."/>
            <person name="Qi Y."/>
            <person name="Xu X."/>
            <person name="Gao Z."/>
            <person name="Pan H."/>
            <person name="Jian J."/>
            <person name="Tian Y."/>
            <person name="Yue Z."/>
            <person name="Xu Y."/>
        </authorList>
    </citation>
    <scope>NUCLEOTIDE SEQUENCE [LARGE SCALE GENOMIC DNA]</scope>
    <source>
        <strain evidence="3">cv. Dabenzi</strain>
    </source>
</reference>
<evidence type="ECO:0000313" key="2">
    <source>
        <dbReference type="EMBL" id="OWM67630.1"/>
    </source>
</evidence>